<protein>
    <recommendedName>
        <fullName evidence="3">Lipoprotein</fullName>
    </recommendedName>
</protein>
<dbReference type="RefSeq" id="WP_376833684.1">
    <property type="nucleotide sequence ID" value="NZ_JBHLSW010000003.1"/>
</dbReference>
<proteinExistence type="predicted"/>
<keyword evidence="2" id="KW-1185">Reference proteome</keyword>
<accession>A0ABV6QYY5</accession>
<dbReference type="PROSITE" id="PS51257">
    <property type="entry name" value="PROKAR_LIPOPROTEIN"/>
    <property type="match status" value="1"/>
</dbReference>
<gene>
    <name evidence="1" type="ORF">ACFFGE_01690</name>
</gene>
<evidence type="ECO:0000313" key="2">
    <source>
        <dbReference type="Proteomes" id="UP001589906"/>
    </source>
</evidence>
<organism evidence="1 2">
    <name type="scientific">Brevundimonas balnearis</name>
    <dbReference type="NCBI Taxonomy" id="1572858"/>
    <lineage>
        <taxon>Bacteria</taxon>
        <taxon>Pseudomonadati</taxon>
        <taxon>Pseudomonadota</taxon>
        <taxon>Alphaproteobacteria</taxon>
        <taxon>Caulobacterales</taxon>
        <taxon>Caulobacteraceae</taxon>
        <taxon>Brevundimonas</taxon>
    </lineage>
</organism>
<dbReference type="EMBL" id="JBHLSW010000003">
    <property type="protein sequence ID" value="MFC0632593.1"/>
    <property type="molecule type" value="Genomic_DNA"/>
</dbReference>
<sequence>MRPWPPVVLPLALAACATGPQITTSADYAPVRLSDAPPNAALYVGCIGQAIERGRVRRAFDDTTELLVFACDGAPARAFFDALGPRSARVGSEVALDGAVLRTTEPIRRDLFGADGCRAAADGAVTCTISLRTGDFLTETPGA</sequence>
<comment type="caution">
    <text evidence="1">The sequence shown here is derived from an EMBL/GenBank/DDBJ whole genome shotgun (WGS) entry which is preliminary data.</text>
</comment>
<dbReference type="Proteomes" id="UP001589906">
    <property type="component" value="Unassembled WGS sequence"/>
</dbReference>
<name>A0ABV6QYY5_9CAUL</name>
<evidence type="ECO:0008006" key="3">
    <source>
        <dbReference type="Google" id="ProtNLM"/>
    </source>
</evidence>
<evidence type="ECO:0000313" key="1">
    <source>
        <dbReference type="EMBL" id="MFC0632593.1"/>
    </source>
</evidence>
<reference evidence="1 2" key="1">
    <citation type="submission" date="2024-09" db="EMBL/GenBank/DDBJ databases">
        <authorList>
            <person name="Sun Q."/>
            <person name="Mori K."/>
        </authorList>
    </citation>
    <scope>NUCLEOTIDE SEQUENCE [LARGE SCALE GENOMIC DNA]</scope>
    <source>
        <strain evidence="1 2">NCAIM B.02621</strain>
    </source>
</reference>